<protein>
    <submittedName>
        <fullName evidence="2">Uncharacterized protein</fullName>
    </submittedName>
</protein>
<evidence type="ECO:0000256" key="1">
    <source>
        <dbReference type="SAM" id="Phobius"/>
    </source>
</evidence>
<gene>
    <name evidence="2" type="ORF">ZHD862_LOCUS15482</name>
</gene>
<feature type="transmembrane region" description="Helical" evidence="1">
    <location>
        <begin position="20"/>
        <end position="45"/>
    </location>
</feature>
<keyword evidence="1" id="KW-0812">Transmembrane</keyword>
<evidence type="ECO:0000313" key="2">
    <source>
        <dbReference type="EMBL" id="CAF1059397.1"/>
    </source>
</evidence>
<dbReference type="AlphaFoldDB" id="A0A814L4N1"/>
<dbReference type="EMBL" id="CAJNOT010000701">
    <property type="protein sequence ID" value="CAF1059397.1"/>
    <property type="molecule type" value="Genomic_DNA"/>
</dbReference>
<name>A0A814L4N1_9BILA</name>
<reference evidence="2" key="1">
    <citation type="submission" date="2021-02" db="EMBL/GenBank/DDBJ databases">
        <authorList>
            <person name="Nowell W R."/>
        </authorList>
    </citation>
    <scope>NUCLEOTIDE SEQUENCE</scope>
</reference>
<organism evidence="2 3">
    <name type="scientific">Rotaria sordida</name>
    <dbReference type="NCBI Taxonomy" id="392033"/>
    <lineage>
        <taxon>Eukaryota</taxon>
        <taxon>Metazoa</taxon>
        <taxon>Spiralia</taxon>
        <taxon>Gnathifera</taxon>
        <taxon>Rotifera</taxon>
        <taxon>Eurotatoria</taxon>
        <taxon>Bdelloidea</taxon>
        <taxon>Philodinida</taxon>
        <taxon>Philodinidae</taxon>
        <taxon>Rotaria</taxon>
    </lineage>
</organism>
<keyword evidence="1" id="KW-1133">Transmembrane helix</keyword>
<sequence>MYAPPSSGNVAARTAVPVAATIACLACLLFLLAVTIVLALIPVYIPTKTATLNPDTRKSNDVTMYLNAGSTSSGRRKRQTTQWNTLIRSVGGKFGSYGNTLVENGIRRVLRARKEFSGVTVSRVTVTLEDSGRKKRSSLAKRQANPIVVLAVRFFIVFANICDYRCQLNVGRIFKILLQNNLPSALFLTNVPILNTSGGFRTTIPSIPITGVVFITDIYPGRYPVVPPTPRPTITTTAPSQMTSN</sequence>
<keyword evidence="1" id="KW-0472">Membrane</keyword>
<dbReference type="Proteomes" id="UP000663864">
    <property type="component" value="Unassembled WGS sequence"/>
</dbReference>
<accession>A0A814L4N1</accession>
<comment type="caution">
    <text evidence="2">The sequence shown here is derived from an EMBL/GenBank/DDBJ whole genome shotgun (WGS) entry which is preliminary data.</text>
</comment>
<evidence type="ECO:0000313" key="3">
    <source>
        <dbReference type="Proteomes" id="UP000663864"/>
    </source>
</evidence>
<proteinExistence type="predicted"/>